<proteinExistence type="predicted"/>
<feature type="non-terminal residue" evidence="1">
    <location>
        <position position="269"/>
    </location>
</feature>
<evidence type="ECO:0000313" key="1">
    <source>
        <dbReference type="EMBL" id="SVD71661.1"/>
    </source>
</evidence>
<reference evidence="1" key="1">
    <citation type="submission" date="2018-05" db="EMBL/GenBank/DDBJ databases">
        <authorList>
            <person name="Lanie J.A."/>
            <person name="Ng W.-L."/>
            <person name="Kazmierczak K.M."/>
            <person name="Andrzejewski T.M."/>
            <person name="Davidsen T.M."/>
            <person name="Wayne K.J."/>
            <person name="Tettelin H."/>
            <person name="Glass J.I."/>
            <person name="Rusch D."/>
            <person name="Podicherti R."/>
            <person name="Tsui H.-C.T."/>
            <person name="Winkler M.E."/>
        </authorList>
    </citation>
    <scope>NUCLEOTIDE SEQUENCE</scope>
</reference>
<accession>A0A382XMG1</accession>
<dbReference type="AlphaFoldDB" id="A0A382XMG1"/>
<feature type="non-terminal residue" evidence="1">
    <location>
        <position position="1"/>
    </location>
</feature>
<dbReference type="EMBL" id="UINC01168568">
    <property type="protein sequence ID" value="SVD71661.1"/>
    <property type="molecule type" value="Genomic_DNA"/>
</dbReference>
<gene>
    <name evidence="1" type="ORF">METZ01_LOCUS424515</name>
</gene>
<protein>
    <submittedName>
        <fullName evidence="1">Uncharacterized protein</fullName>
    </submittedName>
</protein>
<sequence length="269" mass="26868">TPVLSNEAHVLPASTAGAVESYAGSGTTITVYEGASKLDYDGGTDGTGATGGATSGHWKVTIGNTANITEGGISAGGTGDERYAIIAAHSGAADGTDVYTITYTIAGKASNGDAFSFTKTQTISKSKTGVEGTNAYTVSMPNASHTVPVNTVGSITFAGSGTNIEVFKGATELEGILTGTPSADQFVVTGRVVSPAGAFDTSSAPYDDSGLGIITVPGGSDKHLEVADFDEMSATEDVGTVIYTLNLGNVAGQTARTINQSITKATSGT</sequence>
<name>A0A382XMG1_9ZZZZ</name>
<organism evidence="1">
    <name type="scientific">marine metagenome</name>
    <dbReference type="NCBI Taxonomy" id="408172"/>
    <lineage>
        <taxon>unclassified sequences</taxon>
        <taxon>metagenomes</taxon>
        <taxon>ecological metagenomes</taxon>
    </lineage>
</organism>